<dbReference type="OMA" id="WFAGWKE"/>
<dbReference type="Proteomes" id="UP000032141">
    <property type="component" value="Chromosome C9"/>
</dbReference>
<feature type="region of interest" description="Disordered" evidence="5">
    <location>
        <begin position="136"/>
        <end position="156"/>
    </location>
</feature>
<evidence type="ECO:0000256" key="3">
    <source>
        <dbReference type="ARBA" id="ARBA00023163"/>
    </source>
</evidence>
<dbReference type="STRING" id="109376.A0A0D3EB03"/>
<dbReference type="Pfam" id="PF00249">
    <property type="entry name" value="Myb_DNA-binding"/>
    <property type="match status" value="1"/>
</dbReference>
<dbReference type="eggNOG" id="ENOG502RIEW">
    <property type="taxonomic scope" value="Eukaryota"/>
</dbReference>
<protein>
    <recommendedName>
        <fullName evidence="6">HTH myb-type domain-containing protein</fullName>
    </recommendedName>
</protein>
<dbReference type="InterPro" id="IPR017930">
    <property type="entry name" value="Myb_dom"/>
</dbReference>
<evidence type="ECO:0000256" key="4">
    <source>
        <dbReference type="ARBA" id="ARBA00023242"/>
    </source>
</evidence>
<dbReference type="HOGENOM" id="CLU_1888685_0_0_1"/>
<dbReference type="SUPFAM" id="SSF46689">
    <property type="entry name" value="Homeodomain-like"/>
    <property type="match status" value="1"/>
</dbReference>
<dbReference type="Gramene" id="Bo9g117350.1">
    <property type="protein sequence ID" value="Bo9g117350.1"/>
    <property type="gene ID" value="Bo9g117350"/>
</dbReference>
<keyword evidence="3" id="KW-0804">Transcription</keyword>
<dbReference type="EnsemblPlants" id="Bo9g117350.1">
    <property type="protein sequence ID" value="Bo9g117350.1"/>
    <property type="gene ID" value="Bo9g117350"/>
</dbReference>
<dbReference type="InterPro" id="IPR001005">
    <property type="entry name" value="SANT/Myb"/>
</dbReference>
<sequence>MRENDYNWFAGWEKELPSPNRLMPLSQFQPMPSQLQLPSSQANSSAEFAENSADRGSGDEPARTLRRPRNIWTPQLHQRFLDAFEHHGINHATPKRITEFMNVDGLTRGSVASHLQKYRYQLKRIERREPFASFLVGKIKPSPSPSPSPSPLQSRL</sequence>
<feature type="domain" description="HTH myb-type" evidence="6">
    <location>
        <begin position="72"/>
        <end position="123"/>
    </location>
</feature>
<keyword evidence="4" id="KW-0539">Nucleus</keyword>
<feature type="region of interest" description="Disordered" evidence="5">
    <location>
        <begin position="16"/>
        <end position="69"/>
    </location>
</feature>
<reference evidence="7" key="2">
    <citation type="submission" date="2015-03" db="UniProtKB">
        <authorList>
            <consortium name="EnsemblPlants"/>
        </authorList>
    </citation>
    <scope>IDENTIFICATION</scope>
</reference>
<comment type="subcellular location">
    <subcellularLocation>
        <location evidence="1">Nucleus</location>
    </subcellularLocation>
</comment>
<evidence type="ECO:0000256" key="5">
    <source>
        <dbReference type="SAM" id="MobiDB-lite"/>
    </source>
</evidence>
<evidence type="ECO:0000313" key="7">
    <source>
        <dbReference type="EnsemblPlants" id="Bo9g117350.1"/>
    </source>
</evidence>
<evidence type="ECO:0000313" key="8">
    <source>
        <dbReference type="Proteomes" id="UP000032141"/>
    </source>
</evidence>
<feature type="compositionally biased region" description="Low complexity" evidence="5">
    <location>
        <begin position="39"/>
        <end position="51"/>
    </location>
</feature>
<dbReference type="AlphaFoldDB" id="A0A0D3EB03"/>
<evidence type="ECO:0000256" key="1">
    <source>
        <dbReference type="ARBA" id="ARBA00004123"/>
    </source>
</evidence>
<dbReference type="FunFam" id="1.10.10.60:FF:000007">
    <property type="entry name" value="Two-component response regulator"/>
    <property type="match status" value="1"/>
</dbReference>
<dbReference type="PANTHER" id="PTHR31442:SF24">
    <property type="entry name" value="GENOME ASSEMBLY, CHROMOSOME: A10"/>
    <property type="match status" value="1"/>
</dbReference>
<keyword evidence="8" id="KW-1185">Reference proteome</keyword>
<dbReference type="GO" id="GO:0003677">
    <property type="term" value="F:DNA binding"/>
    <property type="evidence" value="ECO:0007669"/>
    <property type="project" value="InterPro"/>
</dbReference>
<dbReference type="PROSITE" id="PS51294">
    <property type="entry name" value="HTH_MYB"/>
    <property type="match status" value="1"/>
</dbReference>
<name>A0A0D3EB03_BRAOL</name>
<dbReference type="InterPro" id="IPR044841">
    <property type="entry name" value="LUX/BOA-like"/>
</dbReference>
<proteinExistence type="predicted"/>
<organism evidence="7 8">
    <name type="scientific">Brassica oleracea var. oleracea</name>
    <dbReference type="NCBI Taxonomy" id="109376"/>
    <lineage>
        <taxon>Eukaryota</taxon>
        <taxon>Viridiplantae</taxon>
        <taxon>Streptophyta</taxon>
        <taxon>Embryophyta</taxon>
        <taxon>Tracheophyta</taxon>
        <taxon>Spermatophyta</taxon>
        <taxon>Magnoliopsida</taxon>
        <taxon>eudicotyledons</taxon>
        <taxon>Gunneridae</taxon>
        <taxon>Pentapetalae</taxon>
        <taxon>rosids</taxon>
        <taxon>malvids</taxon>
        <taxon>Brassicales</taxon>
        <taxon>Brassicaceae</taxon>
        <taxon>Brassiceae</taxon>
        <taxon>Brassica</taxon>
    </lineage>
</organism>
<feature type="compositionally biased region" description="Polar residues" evidence="5">
    <location>
        <begin position="26"/>
        <end position="38"/>
    </location>
</feature>
<dbReference type="NCBIfam" id="TIGR01557">
    <property type="entry name" value="myb_SHAQKYF"/>
    <property type="match status" value="1"/>
</dbReference>
<evidence type="ECO:0000259" key="6">
    <source>
        <dbReference type="PROSITE" id="PS51294"/>
    </source>
</evidence>
<dbReference type="GO" id="GO:0003700">
    <property type="term" value="F:DNA-binding transcription factor activity"/>
    <property type="evidence" value="ECO:0007669"/>
    <property type="project" value="InterPro"/>
</dbReference>
<accession>A0A0D3EB03</accession>
<reference evidence="7 8" key="1">
    <citation type="journal article" date="2014" name="Genome Biol.">
        <title>Transcriptome and methylome profiling reveals relics of genome dominance in the mesopolyploid Brassica oleracea.</title>
        <authorList>
            <person name="Parkin I.A."/>
            <person name="Koh C."/>
            <person name="Tang H."/>
            <person name="Robinson S.J."/>
            <person name="Kagale S."/>
            <person name="Clarke W.E."/>
            <person name="Town C.D."/>
            <person name="Nixon J."/>
            <person name="Krishnakumar V."/>
            <person name="Bidwell S.L."/>
            <person name="Denoeud F."/>
            <person name="Belcram H."/>
            <person name="Links M.G."/>
            <person name="Just J."/>
            <person name="Clarke C."/>
            <person name="Bender T."/>
            <person name="Huebert T."/>
            <person name="Mason A.S."/>
            <person name="Pires J.C."/>
            <person name="Barker G."/>
            <person name="Moore J."/>
            <person name="Walley P.G."/>
            <person name="Manoli S."/>
            <person name="Batley J."/>
            <person name="Edwards D."/>
            <person name="Nelson M.N."/>
            <person name="Wang X."/>
            <person name="Paterson A.H."/>
            <person name="King G."/>
            <person name="Bancroft I."/>
            <person name="Chalhoub B."/>
            <person name="Sharpe A.G."/>
        </authorList>
    </citation>
    <scope>NUCLEOTIDE SEQUENCE</scope>
    <source>
        <strain evidence="7 8">cv. TO1000</strain>
    </source>
</reference>
<evidence type="ECO:0000256" key="2">
    <source>
        <dbReference type="ARBA" id="ARBA00023015"/>
    </source>
</evidence>
<dbReference type="InterPro" id="IPR009057">
    <property type="entry name" value="Homeodomain-like_sf"/>
</dbReference>
<dbReference type="Gene3D" id="1.10.10.60">
    <property type="entry name" value="Homeodomain-like"/>
    <property type="match status" value="1"/>
</dbReference>
<dbReference type="GO" id="GO:0005634">
    <property type="term" value="C:nucleus"/>
    <property type="evidence" value="ECO:0007669"/>
    <property type="project" value="UniProtKB-SubCell"/>
</dbReference>
<feature type="compositionally biased region" description="Basic and acidic residues" evidence="5">
    <location>
        <begin position="52"/>
        <end position="63"/>
    </location>
</feature>
<dbReference type="PANTHER" id="PTHR31442">
    <property type="entry name" value="HOMEODOMAIN-LIKE SUPERFAMILY PROTEIN-RELATED"/>
    <property type="match status" value="1"/>
</dbReference>
<keyword evidence="2" id="KW-0805">Transcription regulation</keyword>
<dbReference type="InterPro" id="IPR006447">
    <property type="entry name" value="Myb_dom_plants"/>
</dbReference>